<evidence type="ECO:0000313" key="3">
    <source>
        <dbReference type="EMBL" id="TFY72574.1"/>
    </source>
</evidence>
<keyword evidence="1" id="KW-0812">Transmembrane</keyword>
<keyword evidence="1" id="KW-0472">Membrane</keyword>
<dbReference type="Proteomes" id="UP000298327">
    <property type="component" value="Unassembled WGS sequence"/>
</dbReference>
<keyword evidence="4" id="KW-1185">Reference proteome</keyword>
<organism evidence="3 4">
    <name type="scientific">Dentipellis fragilis</name>
    <dbReference type="NCBI Taxonomy" id="205917"/>
    <lineage>
        <taxon>Eukaryota</taxon>
        <taxon>Fungi</taxon>
        <taxon>Dikarya</taxon>
        <taxon>Basidiomycota</taxon>
        <taxon>Agaricomycotina</taxon>
        <taxon>Agaricomycetes</taxon>
        <taxon>Russulales</taxon>
        <taxon>Hericiaceae</taxon>
        <taxon>Dentipellis</taxon>
    </lineage>
</organism>
<dbReference type="Gene3D" id="3.40.50.1820">
    <property type="entry name" value="alpha/beta hydrolase"/>
    <property type="match status" value="1"/>
</dbReference>
<reference evidence="3 4" key="1">
    <citation type="submission" date="2019-02" db="EMBL/GenBank/DDBJ databases">
        <title>Genome sequencing of the rare red list fungi Dentipellis fragilis.</title>
        <authorList>
            <person name="Buettner E."/>
            <person name="Kellner H."/>
        </authorList>
    </citation>
    <scope>NUCLEOTIDE SEQUENCE [LARGE SCALE GENOMIC DNA]</scope>
    <source>
        <strain evidence="3 4">DSM 105465</strain>
    </source>
</reference>
<feature type="domain" description="AB hydrolase-1" evidence="2">
    <location>
        <begin position="20"/>
        <end position="214"/>
    </location>
</feature>
<keyword evidence="1" id="KW-1133">Transmembrane helix</keyword>
<name>A0A4Y9ZDP8_9AGAM</name>
<dbReference type="OrthoDB" id="3466517at2759"/>
<gene>
    <name evidence="3" type="ORF">EVG20_g440</name>
</gene>
<dbReference type="EMBL" id="SEOQ01000011">
    <property type="protein sequence ID" value="TFY72574.1"/>
    <property type="molecule type" value="Genomic_DNA"/>
</dbReference>
<evidence type="ECO:0000313" key="4">
    <source>
        <dbReference type="Proteomes" id="UP000298327"/>
    </source>
</evidence>
<dbReference type="SUPFAM" id="SSF53474">
    <property type="entry name" value="alpha/beta-Hydrolases"/>
    <property type="match status" value="1"/>
</dbReference>
<feature type="transmembrane region" description="Helical" evidence="1">
    <location>
        <begin position="113"/>
        <end position="133"/>
    </location>
</feature>
<dbReference type="InterPro" id="IPR000073">
    <property type="entry name" value="AB_hydrolase_1"/>
</dbReference>
<protein>
    <recommendedName>
        <fullName evidence="2">AB hydrolase-1 domain-containing protein</fullName>
    </recommendedName>
</protein>
<proteinExistence type="predicted"/>
<evidence type="ECO:0000256" key="1">
    <source>
        <dbReference type="SAM" id="Phobius"/>
    </source>
</evidence>
<dbReference type="Pfam" id="PF12697">
    <property type="entry name" value="Abhydrolase_6"/>
    <property type="match status" value="1"/>
</dbReference>
<sequence>MGCYPARIWARAGSLDYTTVVLIHGFAWHGGIFQHMSPFAEQYNARLIFVNRRDYPDSDPYDTDDHKLLVPSGEDTARNIRTFMDQRAVELVDFLELLVEDLKLPRAKGSSGGIVLVGWSCSGVFITAVLAYLQTMPHKCHSLRKYLRRAVLYDVPYHVLGYSPPSVSYHPMTDPKLSAPERLQAFAAWVSGYFNHGRAGTSLELKQPLLDPQPTILSMSDVEQQSCLHLGPGAPGGSDLMLMTEGARHGVFALLKADALYLKPGIVDETPVDDAKLKPNDDLVEKELEVVYLWCDQSVWEMPWGARALQSELGEARKLRKPTRSIKIKQMRWANHFAHWDQPERVLRALLTDSDLV</sequence>
<evidence type="ECO:0000259" key="2">
    <source>
        <dbReference type="Pfam" id="PF12697"/>
    </source>
</evidence>
<dbReference type="AlphaFoldDB" id="A0A4Y9ZDP8"/>
<comment type="caution">
    <text evidence="3">The sequence shown here is derived from an EMBL/GenBank/DDBJ whole genome shotgun (WGS) entry which is preliminary data.</text>
</comment>
<dbReference type="InterPro" id="IPR029058">
    <property type="entry name" value="AB_hydrolase_fold"/>
</dbReference>
<accession>A0A4Y9ZDP8</accession>